<dbReference type="InterPro" id="IPR052517">
    <property type="entry name" value="GlcG_carb_metab_protein"/>
</dbReference>
<evidence type="ECO:0000313" key="1">
    <source>
        <dbReference type="EMBL" id="ANJ56952.1"/>
    </source>
</evidence>
<dbReference type="KEGG" id="psil:PMA3_18075"/>
<accession>A0A191YVM7</accession>
<dbReference type="Pfam" id="PF03928">
    <property type="entry name" value="HbpS-like"/>
    <property type="match status" value="1"/>
</dbReference>
<reference evidence="1 2" key="1">
    <citation type="journal article" date="2018" name="Syst. Appl. Microbiol.">
        <title>Pseudomonas silesiensis sp. nov. strain A3T isolated from a biological pesticide sewage treatment plant and analysis of the complete genome sequence.</title>
        <authorList>
            <person name="Kaminski M.A."/>
            <person name="Furmanczyk E.M."/>
            <person name="Sobczak A."/>
            <person name="Dziembowski A."/>
            <person name="Lipinski L."/>
        </authorList>
    </citation>
    <scope>NUCLEOTIDE SEQUENCE [LARGE SCALE GENOMIC DNA]</scope>
    <source>
        <strain evidence="1 2">A3</strain>
    </source>
</reference>
<dbReference type="InterPro" id="IPR005624">
    <property type="entry name" value="PduO/GlcC-like"/>
</dbReference>
<dbReference type="Gene3D" id="3.30.450.150">
    <property type="entry name" value="Haem-degrading domain"/>
    <property type="match status" value="1"/>
</dbReference>
<proteinExistence type="predicted"/>
<protein>
    <recommendedName>
        <fullName evidence="3">Heme-binding protein</fullName>
    </recommendedName>
</protein>
<dbReference type="OrthoDB" id="1684899at2"/>
<evidence type="ECO:0000313" key="2">
    <source>
        <dbReference type="Proteomes" id="UP000078354"/>
    </source>
</evidence>
<dbReference type="PANTHER" id="PTHR34309:SF1">
    <property type="entry name" value="PROTEIN GLCG"/>
    <property type="match status" value="1"/>
</dbReference>
<dbReference type="RefSeq" id="WP_082930362.1">
    <property type="nucleotide sequence ID" value="NZ_CP014870.1"/>
</dbReference>
<name>A0A191YVM7_9PSED</name>
<dbReference type="InterPro" id="IPR038084">
    <property type="entry name" value="PduO/GlcC-like_sf"/>
</dbReference>
<organism evidence="1 2">
    <name type="scientific">Pseudomonas silesiensis</name>
    <dbReference type="NCBI Taxonomy" id="1853130"/>
    <lineage>
        <taxon>Bacteria</taxon>
        <taxon>Pseudomonadati</taxon>
        <taxon>Pseudomonadota</taxon>
        <taxon>Gammaproteobacteria</taxon>
        <taxon>Pseudomonadales</taxon>
        <taxon>Pseudomonadaceae</taxon>
        <taxon>Pseudomonas</taxon>
    </lineage>
</organism>
<dbReference type="STRING" id="1853130.PMA3_18075"/>
<dbReference type="Proteomes" id="UP000078354">
    <property type="component" value="Chromosome"/>
</dbReference>
<dbReference type="EMBL" id="CP014870">
    <property type="protein sequence ID" value="ANJ56952.1"/>
    <property type="molecule type" value="Genomic_DNA"/>
</dbReference>
<dbReference type="PANTHER" id="PTHR34309">
    <property type="entry name" value="SLR1406 PROTEIN"/>
    <property type="match status" value="1"/>
</dbReference>
<sequence length="151" mass="15793">MNSGIPLADTRLSDPLSMATARLALDTALQYACNHGWRVSVAVLDGGGHLLAFGRSAGAPLHTIDLAQDKALTAVSFALPTADVGKRLRDAPDHVRQCLILRPRLVPMGGALPLHLGDRLVGAIGVSGASEEQDCDCATAGYDAITDNLQR</sequence>
<evidence type="ECO:0008006" key="3">
    <source>
        <dbReference type="Google" id="ProtNLM"/>
    </source>
</evidence>
<dbReference type="AlphaFoldDB" id="A0A191YVM7"/>
<dbReference type="SUPFAM" id="SSF143744">
    <property type="entry name" value="GlcG-like"/>
    <property type="match status" value="1"/>
</dbReference>
<gene>
    <name evidence="1" type="ORF">PMA3_18075</name>
</gene>
<keyword evidence="2" id="KW-1185">Reference proteome</keyword>